<feature type="region of interest" description="Disordered" evidence="3">
    <location>
        <begin position="188"/>
        <end position="207"/>
    </location>
</feature>
<feature type="region of interest" description="Disordered" evidence="3">
    <location>
        <begin position="231"/>
        <end position="438"/>
    </location>
</feature>
<evidence type="ECO:0000256" key="1">
    <source>
        <dbReference type="ARBA" id="ARBA00010126"/>
    </source>
</evidence>
<feature type="compositionally biased region" description="Basic and acidic residues" evidence="3">
    <location>
        <begin position="118"/>
        <end position="137"/>
    </location>
</feature>
<feature type="region of interest" description="Disordered" evidence="3">
    <location>
        <begin position="118"/>
        <end position="140"/>
    </location>
</feature>
<feature type="compositionally biased region" description="Basic and acidic residues" evidence="3">
    <location>
        <begin position="188"/>
        <end position="204"/>
    </location>
</feature>
<dbReference type="PANTHER" id="PTHR47845">
    <property type="entry name" value="NUCLEAR SPECKLE SPLICING REGULATORY PROTEIN 1 HOMOLOG"/>
    <property type="match status" value="1"/>
</dbReference>
<evidence type="ECO:0000313" key="6">
    <source>
        <dbReference type="Proteomes" id="UP001164286"/>
    </source>
</evidence>
<dbReference type="EMBL" id="JAKWFO010000005">
    <property type="protein sequence ID" value="KAI9635960.1"/>
    <property type="molecule type" value="Genomic_DNA"/>
</dbReference>
<dbReference type="Proteomes" id="UP001164286">
    <property type="component" value="Unassembled WGS sequence"/>
</dbReference>
<feature type="region of interest" description="Disordered" evidence="3">
    <location>
        <begin position="14"/>
        <end position="96"/>
    </location>
</feature>
<evidence type="ECO:0000313" key="5">
    <source>
        <dbReference type="EMBL" id="KAI9635960.1"/>
    </source>
</evidence>
<dbReference type="Pfam" id="PF09745">
    <property type="entry name" value="NSRP1_N"/>
    <property type="match status" value="1"/>
</dbReference>
<comment type="similarity">
    <text evidence="1">Belongs to the NSRP1 family.</text>
</comment>
<proteinExistence type="inferred from homology"/>
<evidence type="ECO:0000259" key="4">
    <source>
        <dbReference type="Pfam" id="PF09745"/>
    </source>
</evidence>
<dbReference type="RefSeq" id="XP_052945737.1">
    <property type="nucleotide sequence ID" value="XM_053087190.1"/>
</dbReference>
<evidence type="ECO:0000256" key="3">
    <source>
        <dbReference type="SAM" id="MobiDB-lite"/>
    </source>
</evidence>
<feature type="compositionally biased region" description="Basic and acidic residues" evidence="3">
    <location>
        <begin position="398"/>
        <end position="438"/>
    </location>
</feature>
<reference evidence="5" key="1">
    <citation type="journal article" date="2022" name="G3 (Bethesda)">
        <title>High quality genome of the basidiomycete yeast Dioszegia hungarica PDD-24b-2 isolated from cloud water.</title>
        <authorList>
            <person name="Jarrige D."/>
            <person name="Haridas S."/>
            <person name="Bleykasten-Grosshans C."/>
            <person name="Joly M."/>
            <person name="Nadalig T."/>
            <person name="Sancelme M."/>
            <person name="Vuilleumier S."/>
            <person name="Grigoriev I.V."/>
            <person name="Amato P."/>
            <person name="Bringel F."/>
        </authorList>
    </citation>
    <scope>NUCLEOTIDE SEQUENCE</scope>
    <source>
        <strain evidence="5">PDD-24b-2</strain>
    </source>
</reference>
<feature type="compositionally biased region" description="Low complexity" evidence="3">
    <location>
        <begin position="265"/>
        <end position="285"/>
    </location>
</feature>
<dbReference type="GeneID" id="77726391"/>
<feature type="domain" description="Nuclear speckle splicing regulatory protein 1 N-terminal" evidence="4">
    <location>
        <begin position="92"/>
        <end position="207"/>
    </location>
</feature>
<dbReference type="InterPro" id="IPR053246">
    <property type="entry name" value="NS_splicing_regulatory_protein"/>
</dbReference>
<evidence type="ECO:0000256" key="2">
    <source>
        <dbReference type="ARBA" id="ARBA00023054"/>
    </source>
</evidence>
<feature type="compositionally biased region" description="Basic and acidic residues" evidence="3">
    <location>
        <begin position="352"/>
        <end position="382"/>
    </location>
</feature>
<feature type="compositionally biased region" description="Gly residues" evidence="3">
    <location>
        <begin position="326"/>
        <end position="336"/>
    </location>
</feature>
<keyword evidence="2" id="KW-0175">Coiled coil</keyword>
<name>A0AA38H995_9TREE</name>
<accession>A0AA38H995</accession>
<dbReference type="GO" id="GO:0000381">
    <property type="term" value="P:regulation of alternative mRNA splicing, via spliceosome"/>
    <property type="evidence" value="ECO:0007669"/>
    <property type="project" value="InterPro"/>
</dbReference>
<protein>
    <submittedName>
        <fullName evidence="5">Coiled-coil domain-containing protein 55-domain containing protein</fullName>
    </submittedName>
</protein>
<sequence length="438" mass="47555">MAANTKIAFSFGGVKLPATGSAPATSPKSNLEALMAQSKAKSKPTSKPLLFDEDEDDTPAPAPSLAGPSRSRPSAKPAVSGSGAAPLPRASRKAQEEALALDASVFDYDGVYDQLKSRERQAEAAKKAESEDRKPKYMEGFLASAQTRKLDRLRAEEKMLAHEREKEGGMYEDKEKFVTEGYKKQMEEVRKAEEEEREREEKLRRSAKGPGLTAFYKTMLDSSAAAHDAVTEAPAAAGPSLAIRPPIAPGYEPEAEYDPFLAREAAASSSSSSAPPPAKKTATAPDGSSVDINDEGEVVDKRDLLRAGLNITKKPKAELPDSLRSGGRGTGAGLEGGVYQSKAVGTAAGYQDRMRRERERLAAQLKEENERKKADAERRLREEEEAARRRREGDDGEAEKRRAEAKARYEERKRKMAEGGKGKKGKDGEEESAKKVKA</sequence>
<gene>
    <name evidence="5" type="ORF">MKK02DRAFT_26429</name>
</gene>
<dbReference type="InterPro" id="IPR018612">
    <property type="entry name" value="NSRP1_N"/>
</dbReference>
<keyword evidence="6" id="KW-1185">Reference proteome</keyword>
<dbReference type="PANTHER" id="PTHR47845:SF1">
    <property type="entry name" value="NUCLEAR SPECKLE SPLICING REGULATORY PROTEIN 1 HOMOLOG"/>
    <property type="match status" value="1"/>
</dbReference>
<dbReference type="AlphaFoldDB" id="A0AA38H995"/>
<comment type="caution">
    <text evidence="5">The sequence shown here is derived from an EMBL/GenBank/DDBJ whole genome shotgun (WGS) entry which is preliminary data.</text>
</comment>
<organism evidence="5 6">
    <name type="scientific">Dioszegia hungarica</name>
    <dbReference type="NCBI Taxonomy" id="4972"/>
    <lineage>
        <taxon>Eukaryota</taxon>
        <taxon>Fungi</taxon>
        <taxon>Dikarya</taxon>
        <taxon>Basidiomycota</taxon>
        <taxon>Agaricomycotina</taxon>
        <taxon>Tremellomycetes</taxon>
        <taxon>Tremellales</taxon>
        <taxon>Bulleribasidiaceae</taxon>
        <taxon>Dioszegia</taxon>
    </lineage>
</organism>